<dbReference type="STRING" id="1797240.A3D68_00275"/>
<sequence length="76" mass="8468">MQEPFDTTQGGQLDRMEVKLAELSGKLDSVHASAEKMRNYFLWTLWVTIGLIVVPLLILPLVLPAFLQSLVLPAGF</sequence>
<reference evidence="2 3" key="1">
    <citation type="journal article" date="2016" name="Nat. Commun.">
        <title>Thousands of microbial genomes shed light on interconnected biogeochemical processes in an aquifer system.</title>
        <authorList>
            <person name="Anantharaman K."/>
            <person name="Brown C.T."/>
            <person name="Hug L.A."/>
            <person name="Sharon I."/>
            <person name="Castelle C.J."/>
            <person name="Probst A.J."/>
            <person name="Thomas B.C."/>
            <person name="Singh A."/>
            <person name="Wilkins M.J."/>
            <person name="Karaoz U."/>
            <person name="Brodie E.L."/>
            <person name="Williams K.H."/>
            <person name="Hubbard S.S."/>
            <person name="Banfield J.F."/>
        </authorList>
    </citation>
    <scope>NUCLEOTIDE SEQUENCE [LARGE SCALE GENOMIC DNA]</scope>
</reference>
<dbReference type="AlphaFoldDB" id="A0A1F4XMG3"/>
<evidence type="ECO:0000313" key="2">
    <source>
        <dbReference type="EMBL" id="OGC82798.1"/>
    </source>
</evidence>
<dbReference type="Proteomes" id="UP000177564">
    <property type="component" value="Unassembled WGS sequence"/>
</dbReference>
<comment type="caution">
    <text evidence="2">The sequence shown here is derived from an EMBL/GenBank/DDBJ whole genome shotgun (WGS) entry which is preliminary data.</text>
</comment>
<organism evidence="2 3">
    <name type="scientific">Candidatus Adlerbacteria bacterium RIFCSPHIGHO2_02_FULL_52_17</name>
    <dbReference type="NCBI Taxonomy" id="1797240"/>
    <lineage>
        <taxon>Bacteria</taxon>
        <taxon>Candidatus Adleribacteriota</taxon>
    </lineage>
</organism>
<gene>
    <name evidence="2" type="ORF">A3D68_00275</name>
</gene>
<keyword evidence="1" id="KW-1133">Transmembrane helix</keyword>
<dbReference type="EMBL" id="MEWU01000036">
    <property type="protein sequence ID" value="OGC82798.1"/>
    <property type="molecule type" value="Genomic_DNA"/>
</dbReference>
<feature type="transmembrane region" description="Helical" evidence="1">
    <location>
        <begin position="40"/>
        <end position="67"/>
    </location>
</feature>
<accession>A0A1F4XMG3</accession>
<evidence type="ECO:0000256" key="1">
    <source>
        <dbReference type="SAM" id="Phobius"/>
    </source>
</evidence>
<name>A0A1F4XMG3_9BACT</name>
<keyword evidence="1" id="KW-0812">Transmembrane</keyword>
<proteinExistence type="predicted"/>
<evidence type="ECO:0000313" key="3">
    <source>
        <dbReference type="Proteomes" id="UP000177564"/>
    </source>
</evidence>
<keyword evidence="1" id="KW-0472">Membrane</keyword>
<protein>
    <submittedName>
        <fullName evidence="2">Uncharacterized protein</fullName>
    </submittedName>
</protein>